<feature type="region of interest" description="Disordered" evidence="1">
    <location>
        <begin position="609"/>
        <end position="704"/>
    </location>
</feature>
<organism evidence="3 4">
    <name type="scientific">Polyporus arcularius HHB13444</name>
    <dbReference type="NCBI Taxonomy" id="1314778"/>
    <lineage>
        <taxon>Eukaryota</taxon>
        <taxon>Fungi</taxon>
        <taxon>Dikarya</taxon>
        <taxon>Basidiomycota</taxon>
        <taxon>Agaricomycotina</taxon>
        <taxon>Agaricomycetes</taxon>
        <taxon>Polyporales</taxon>
        <taxon>Polyporaceae</taxon>
        <taxon>Polyporus</taxon>
    </lineage>
</organism>
<accession>A0A5C3Q083</accession>
<feature type="transmembrane region" description="Helical" evidence="2">
    <location>
        <begin position="337"/>
        <end position="356"/>
    </location>
</feature>
<reference evidence="3 4" key="1">
    <citation type="journal article" date="2019" name="Nat. Ecol. Evol.">
        <title>Megaphylogeny resolves global patterns of mushroom evolution.</title>
        <authorList>
            <person name="Varga T."/>
            <person name="Krizsan K."/>
            <person name="Foldi C."/>
            <person name="Dima B."/>
            <person name="Sanchez-Garcia M."/>
            <person name="Sanchez-Ramirez S."/>
            <person name="Szollosi G.J."/>
            <person name="Szarkandi J.G."/>
            <person name="Papp V."/>
            <person name="Albert L."/>
            <person name="Andreopoulos W."/>
            <person name="Angelini C."/>
            <person name="Antonin V."/>
            <person name="Barry K.W."/>
            <person name="Bougher N.L."/>
            <person name="Buchanan P."/>
            <person name="Buyck B."/>
            <person name="Bense V."/>
            <person name="Catcheside P."/>
            <person name="Chovatia M."/>
            <person name="Cooper J."/>
            <person name="Damon W."/>
            <person name="Desjardin D."/>
            <person name="Finy P."/>
            <person name="Geml J."/>
            <person name="Haridas S."/>
            <person name="Hughes K."/>
            <person name="Justo A."/>
            <person name="Karasinski D."/>
            <person name="Kautmanova I."/>
            <person name="Kiss B."/>
            <person name="Kocsube S."/>
            <person name="Kotiranta H."/>
            <person name="LaButti K.M."/>
            <person name="Lechner B.E."/>
            <person name="Liimatainen K."/>
            <person name="Lipzen A."/>
            <person name="Lukacs Z."/>
            <person name="Mihaltcheva S."/>
            <person name="Morgado L.N."/>
            <person name="Niskanen T."/>
            <person name="Noordeloos M.E."/>
            <person name="Ohm R.A."/>
            <person name="Ortiz-Santana B."/>
            <person name="Ovrebo C."/>
            <person name="Racz N."/>
            <person name="Riley R."/>
            <person name="Savchenko A."/>
            <person name="Shiryaev A."/>
            <person name="Soop K."/>
            <person name="Spirin V."/>
            <person name="Szebenyi C."/>
            <person name="Tomsovsky M."/>
            <person name="Tulloss R.E."/>
            <person name="Uehling J."/>
            <person name="Grigoriev I.V."/>
            <person name="Vagvolgyi C."/>
            <person name="Papp T."/>
            <person name="Martin F.M."/>
            <person name="Miettinen O."/>
            <person name="Hibbett D.S."/>
            <person name="Nagy L.G."/>
        </authorList>
    </citation>
    <scope>NUCLEOTIDE SEQUENCE [LARGE SCALE GENOMIC DNA]</scope>
    <source>
        <strain evidence="3 4">HHB13444</strain>
    </source>
</reference>
<evidence type="ECO:0000256" key="2">
    <source>
        <dbReference type="SAM" id="Phobius"/>
    </source>
</evidence>
<dbReference type="STRING" id="1314778.A0A5C3Q083"/>
<keyword evidence="2" id="KW-1133">Transmembrane helix</keyword>
<dbReference type="AlphaFoldDB" id="A0A5C3Q083"/>
<feature type="transmembrane region" description="Helical" evidence="2">
    <location>
        <begin position="535"/>
        <end position="560"/>
    </location>
</feature>
<sequence length="704" mass="76033">MRMPALPHIPAVHGLKLFWDRVTFSRLTKIYFIFSVLHCIVQVVFQVQAFVANADAAKFLGGLIVEGNATDPGFAVYGTDLRMCDKVPNSLDASSCTVVWDGHTMATPLPDTVNYAANASISSSGAVASATTSILSSATSFSSATSLASAAASSSSAPSSSVVSSTTVSSASTVRSSSATSVSSKPVRVITVTKSVIETTATGALSTLTITAAPTATPKVDIQDASDSESDDESDDESDIGEESDDEEEDAATPHKRDIVLPETKIRLALNGTSRVNLQGLGGKFEVDLPRKCLYALNWPVDSVENTKREDIAFIAFQIWLLGMSLVALLNESIPHIVASLLTHILATAWGGFQIFNTEVFHRKFTALTTQGACGVNLLPDYWKDRSNAEIPSLALNCFALLVSVFLSWRLMKTFGWQTFKRVGASRTINRVYNLVLMMSISIQLSLFFVGASAALWIDQVSNGNIGRLTQEPHVFKAVMITVLALLIPWLSTGWISVRKEYRIPMMGFLAVAALILVGWATMFVAATFRWTYATWLFFSLMTTAAVLLTLTTLILGIVCRINFGKGLTRYLNAQEELTDSEYNSPVEKTYDSEKFAFPSNDDSIPSYSVTFGSGQEVPPPSQMRFSPPRNMGPRFYSGTTLSSDTNPFVTPTNTEPSLSAGSPSPTSLSRQTSRASQQSTFSTNSAGSQNSAGSGRSKRWVIE</sequence>
<proteinExistence type="predicted"/>
<keyword evidence="2" id="KW-0472">Membrane</keyword>
<dbReference type="EMBL" id="ML210980">
    <property type="protein sequence ID" value="TFK93548.1"/>
    <property type="molecule type" value="Genomic_DNA"/>
</dbReference>
<feature type="compositionally biased region" description="Polar residues" evidence="1">
    <location>
        <begin position="638"/>
        <end position="666"/>
    </location>
</feature>
<evidence type="ECO:0000313" key="3">
    <source>
        <dbReference type="EMBL" id="TFK93548.1"/>
    </source>
</evidence>
<feature type="transmembrane region" description="Helical" evidence="2">
    <location>
        <begin position="30"/>
        <end position="51"/>
    </location>
</feature>
<feature type="transmembrane region" description="Helical" evidence="2">
    <location>
        <begin position="391"/>
        <end position="411"/>
    </location>
</feature>
<dbReference type="InterPro" id="IPR040410">
    <property type="entry name" value="UPF0658_Golgi"/>
</dbReference>
<gene>
    <name evidence="3" type="ORF">K466DRAFT_100398</name>
</gene>
<dbReference type="InParanoid" id="A0A5C3Q083"/>
<feature type="transmembrane region" description="Helical" evidence="2">
    <location>
        <begin position="432"/>
        <end position="458"/>
    </location>
</feature>
<protein>
    <submittedName>
        <fullName evidence="3">Uncharacterized protein</fullName>
    </submittedName>
</protein>
<dbReference type="PANTHER" id="PTHR34391:SF2">
    <property type="entry name" value="TRP C-TERMINAL DOMAIN-CONTAINING PROTEIN"/>
    <property type="match status" value="1"/>
</dbReference>
<evidence type="ECO:0000256" key="1">
    <source>
        <dbReference type="SAM" id="MobiDB-lite"/>
    </source>
</evidence>
<keyword evidence="2" id="KW-0812">Transmembrane</keyword>
<dbReference type="PANTHER" id="PTHR34391">
    <property type="entry name" value="UPF0658 GOLGI APPARATUS MEMBRANE PROTEIN C1952.10C-RELATED"/>
    <property type="match status" value="1"/>
</dbReference>
<dbReference type="GO" id="GO:0005794">
    <property type="term" value="C:Golgi apparatus"/>
    <property type="evidence" value="ECO:0007669"/>
    <property type="project" value="TreeGrafter"/>
</dbReference>
<keyword evidence="4" id="KW-1185">Reference proteome</keyword>
<feature type="region of interest" description="Disordered" evidence="1">
    <location>
        <begin position="155"/>
        <end position="180"/>
    </location>
</feature>
<feature type="compositionally biased region" description="Acidic residues" evidence="1">
    <location>
        <begin position="224"/>
        <end position="251"/>
    </location>
</feature>
<feature type="region of interest" description="Disordered" evidence="1">
    <location>
        <begin position="218"/>
        <end position="257"/>
    </location>
</feature>
<feature type="compositionally biased region" description="Low complexity" evidence="1">
    <location>
        <begin position="667"/>
        <end position="696"/>
    </location>
</feature>
<feature type="transmembrane region" description="Helical" evidence="2">
    <location>
        <begin position="312"/>
        <end position="330"/>
    </location>
</feature>
<feature type="transmembrane region" description="Helical" evidence="2">
    <location>
        <begin position="508"/>
        <end position="529"/>
    </location>
</feature>
<name>A0A5C3Q083_9APHY</name>
<feature type="transmembrane region" description="Helical" evidence="2">
    <location>
        <begin position="478"/>
        <end position="496"/>
    </location>
</feature>
<evidence type="ECO:0000313" key="4">
    <source>
        <dbReference type="Proteomes" id="UP000308197"/>
    </source>
</evidence>
<dbReference type="Proteomes" id="UP000308197">
    <property type="component" value="Unassembled WGS sequence"/>
</dbReference>